<evidence type="ECO:0000259" key="4">
    <source>
        <dbReference type="PROSITE" id="PS51118"/>
    </source>
</evidence>
<dbReference type="Gene3D" id="1.10.10.10">
    <property type="entry name" value="Winged helix-like DNA-binding domain superfamily/Winged helix DNA-binding domain"/>
    <property type="match status" value="1"/>
</dbReference>
<dbReference type="Proteomes" id="UP001629246">
    <property type="component" value="Unassembled WGS sequence"/>
</dbReference>
<dbReference type="PANTHER" id="PTHR33204:SF18">
    <property type="entry name" value="TRANSCRIPTIONAL REGULATORY PROTEIN"/>
    <property type="match status" value="1"/>
</dbReference>
<keyword evidence="1" id="KW-0805">Transcription regulation</keyword>
<dbReference type="SUPFAM" id="SSF46785">
    <property type="entry name" value="Winged helix' DNA-binding domain"/>
    <property type="match status" value="1"/>
</dbReference>
<evidence type="ECO:0000256" key="3">
    <source>
        <dbReference type="ARBA" id="ARBA00023163"/>
    </source>
</evidence>
<reference evidence="5 6" key="1">
    <citation type="journal article" date="2024" name="Chem. Sci.">
        <title>Discovery of megapolipeptins by genome mining of a Burkholderiales bacteria collection.</title>
        <authorList>
            <person name="Paulo B.S."/>
            <person name="Recchia M.J.J."/>
            <person name="Lee S."/>
            <person name="Fergusson C.H."/>
            <person name="Romanowski S.B."/>
            <person name="Hernandez A."/>
            <person name="Krull N."/>
            <person name="Liu D.Y."/>
            <person name="Cavanagh H."/>
            <person name="Bos A."/>
            <person name="Gray C.A."/>
            <person name="Murphy B.T."/>
            <person name="Linington R.G."/>
            <person name="Eustaquio A.S."/>
        </authorList>
    </citation>
    <scope>NUCLEOTIDE SEQUENCE [LARGE SCALE GENOMIC DNA]</scope>
    <source>
        <strain evidence="5 6">RL21-008-BIB-A</strain>
    </source>
</reference>
<dbReference type="EMBL" id="JAQQFM010000010">
    <property type="protein sequence ID" value="MFL9926878.1"/>
    <property type="molecule type" value="Genomic_DNA"/>
</dbReference>
<dbReference type="Pfam" id="PF01638">
    <property type="entry name" value="HxlR"/>
    <property type="match status" value="1"/>
</dbReference>
<dbReference type="RefSeq" id="WP_408160098.1">
    <property type="nucleotide sequence ID" value="NZ_JAQQFM010000010.1"/>
</dbReference>
<evidence type="ECO:0000313" key="6">
    <source>
        <dbReference type="Proteomes" id="UP001629246"/>
    </source>
</evidence>
<dbReference type="PROSITE" id="PS51118">
    <property type="entry name" value="HTH_HXLR"/>
    <property type="match status" value="1"/>
</dbReference>
<dbReference type="PANTHER" id="PTHR33204">
    <property type="entry name" value="TRANSCRIPTIONAL REGULATOR, MARR FAMILY"/>
    <property type="match status" value="1"/>
</dbReference>
<name>A0ABW9AGI1_9BURK</name>
<organism evidence="5 6">
    <name type="scientific">Herbaspirillum lusitanum</name>
    <dbReference type="NCBI Taxonomy" id="213312"/>
    <lineage>
        <taxon>Bacteria</taxon>
        <taxon>Pseudomonadati</taxon>
        <taxon>Pseudomonadota</taxon>
        <taxon>Betaproteobacteria</taxon>
        <taxon>Burkholderiales</taxon>
        <taxon>Oxalobacteraceae</taxon>
        <taxon>Herbaspirillum</taxon>
    </lineage>
</organism>
<proteinExistence type="predicted"/>
<evidence type="ECO:0000256" key="1">
    <source>
        <dbReference type="ARBA" id="ARBA00023015"/>
    </source>
</evidence>
<accession>A0ABW9AGI1</accession>
<dbReference type="InterPro" id="IPR002577">
    <property type="entry name" value="HTH_HxlR"/>
</dbReference>
<dbReference type="InterPro" id="IPR036388">
    <property type="entry name" value="WH-like_DNA-bd_sf"/>
</dbReference>
<gene>
    <name evidence="5" type="ORF">PQR62_21585</name>
</gene>
<evidence type="ECO:0000313" key="5">
    <source>
        <dbReference type="EMBL" id="MFL9926878.1"/>
    </source>
</evidence>
<comment type="caution">
    <text evidence="5">The sequence shown here is derived from an EMBL/GenBank/DDBJ whole genome shotgun (WGS) entry which is preliminary data.</text>
</comment>
<feature type="domain" description="HTH hxlR-type" evidence="4">
    <location>
        <begin position="20"/>
        <end position="117"/>
    </location>
</feature>
<dbReference type="InterPro" id="IPR036390">
    <property type="entry name" value="WH_DNA-bd_sf"/>
</dbReference>
<sequence length="165" mass="18134">MKTVKTEVSTQEYSSYAEHCPVGRSLDLIGDRWALLIVRDAMDGLRRFGEFQKNLGVARNILADRLKKLVDAGVLDSVPASDGSAYQEYVLSAKGEELLPVVLSLRQWGERHLFGAGEKHSRLVERESGKPVAALQVQASDGRPLAAADVMVRKAHAAAPRKLKR</sequence>
<keyword evidence="6" id="KW-1185">Reference proteome</keyword>
<keyword evidence="3" id="KW-0804">Transcription</keyword>
<protein>
    <submittedName>
        <fullName evidence="5">Helix-turn-helix domain-containing protein</fullName>
    </submittedName>
</protein>
<evidence type="ECO:0000256" key="2">
    <source>
        <dbReference type="ARBA" id="ARBA00023125"/>
    </source>
</evidence>
<keyword evidence="2" id="KW-0238">DNA-binding</keyword>